<dbReference type="Proteomes" id="UP000480178">
    <property type="component" value="Chromosome"/>
</dbReference>
<reference evidence="2 3" key="1">
    <citation type="submission" date="2020-01" db="EMBL/GenBank/DDBJ databases">
        <authorList>
            <person name="Kim M.K."/>
        </authorList>
    </citation>
    <scope>NUCLEOTIDE SEQUENCE [LARGE SCALE GENOMIC DNA]</scope>
    <source>
        <strain evidence="2 3">172606-1</strain>
    </source>
</reference>
<evidence type="ECO:0000313" key="2">
    <source>
        <dbReference type="EMBL" id="QHT66920.1"/>
    </source>
</evidence>
<dbReference type="KEGG" id="rhoz:GXP67_09760"/>
<feature type="region of interest" description="Disordered" evidence="1">
    <location>
        <begin position="49"/>
        <end position="69"/>
    </location>
</feature>
<evidence type="ECO:0000256" key="1">
    <source>
        <dbReference type="SAM" id="MobiDB-lite"/>
    </source>
</evidence>
<feature type="compositionally biased region" description="Basic residues" evidence="1">
    <location>
        <begin position="56"/>
        <end position="67"/>
    </location>
</feature>
<evidence type="ECO:0000313" key="3">
    <source>
        <dbReference type="Proteomes" id="UP000480178"/>
    </source>
</evidence>
<sequence>MKQHSFSEGINEEGFITRQVWQPKRPRVRYFLTYHPVTSLKRKDVRVGPEIDGHQKQRKKLGKRQSISRHESFISNLKKGINRQIRIY</sequence>
<dbReference type="RefSeq" id="WP_162442970.1">
    <property type="nucleotide sequence ID" value="NZ_CP048222.1"/>
</dbReference>
<gene>
    <name evidence="2" type="ORF">GXP67_09760</name>
</gene>
<organism evidence="2 3">
    <name type="scientific">Rhodocytophaga rosea</name>
    <dbReference type="NCBI Taxonomy" id="2704465"/>
    <lineage>
        <taxon>Bacteria</taxon>
        <taxon>Pseudomonadati</taxon>
        <taxon>Bacteroidota</taxon>
        <taxon>Cytophagia</taxon>
        <taxon>Cytophagales</taxon>
        <taxon>Rhodocytophagaceae</taxon>
        <taxon>Rhodocytophaga</taxon>
    </lineage>
</organism>
<accession>A0A6C0GGV1</accession>
<dbReference type="AlphaFoldDB" id="A0A6C0GGV1"/>
<protein>
    <submittedName>
        <fullName evidence="2">Uncharacterized protein</fullName>
    </submittedName>
</protein>
<proteinExistence type="predicted"/>
<name>A0A6C0GGV1_9BACT</name>
<dbReference type="EMBL" id="CP048222">
    <property type="protein sequence ID" value="QHT66920.1"/>
    <property type="molecule type" value="Genomic_DNA"/>
</dbReference>
<keyword evidence="3" id="KW-1185">Reference proteome</keyword>